<name>A0ACC3C556_PYRYE</name>
<gene>
    <name evidence="1" type="ORF">I4F81_007793</name>
</gene>
<dbReference type="EMBL" id="CM020619">
    <property type="protein sequence ID" value="KAK1865259.1"/>
    <property type="molecule type" value="Genomic_DNA"/>
</dbReference>
<reference evidence="1" key="1">
    <citation type="submission" date="2019-11" db="EMBL/GenBank/DDBJ databases">
        <title>Nori genome reveals adaptations in red seaweeds to the harsh intertidal environment.</title>
        <authorList>
            <person name="Wang D."/>
            <person name="Mao Y."/>
        </authorList>
    </citation>
    <scope>NUCLEOTIDE SEQUENCE</scope>
    <source>
        <tissue evidence="1">Gametophyte</tissue>
    </source>
</reference>
<evidence type="ECO:0000313" key="1">
    <source>
        <dbReference type="EMBL" id="KAK1865259.1"/>
    </source>
</evidence>
<comment type="caution">
    <text evidence="1">The sequence shown here is derived from an EMBL/GenBank/DDBJ whole genome shotgun (WGS) entry which is preliminary data.</text>
</comment>
<keyword evidence="2" id="KW-1185">Reference proteome</keyword>
<proteinExistence type="predicted"/>
<sequence>MPVLPLKTPGLHYFLISYNARGEEQPEADGEPLMSAQLATRLARRTRPVTDVFIVCHGWNTSAADAHNSYVRWMGAMADDSADIRRAAKVRGGGGGGGDSDGAAFNPLLIGVQWPSKFGDTGGADLPAAVLTTALDAGGAPPPGTAAAAAAAAADATAAVVGAKADELAAALDADDAARVRANPAAAAALATLAQSMVEPAAAAGVVAAATAAASAAKKGGGGGGGQRLAAAAAAVAAAEGAWRPRWRRGAALRAVKFHAIGHSLGAHMVCGAALGPRRGTSSLPARLHSLALIQAAVPTAALRRGGAYRRVVEPGPHRPVAGAVALTYSPSDRALANYTLLYGPPLGSVGADADLAPAIPAARHTVMVDAVQSYGLTPGALLSVDARKFVDEGAGGLWDVVGSHMDIADDPVSHLVWEAVLTDVPSTAYAAVAGPSPAGGGGGGAVASDGWGLGRAIGGAVGGATRVVGGVLGGGAAAVGSVASASWRALRRVLPPY</sequence>
<evidence type="ECO:0000313" key="2">
    <source>
        <dbReference type="Proteomes" id="UP000798662"/>
    </source>
</evidence>
<organism evidence="1 2">
    <name type="scientific">Pyropia yezoensis</name>
    <name type="common">Susabi-nori</name>
    <name type="synonym">Porphyra yezoensis</name>
    <dbReference type="NCBI Taxonomy" id="2788"/>
    <lineage>
        <taxon>Eukaryota</taxon>
        <taxon>Rhodophyta</taxon>
        <taxon>Bangiophyceae</taxon>
        <taxon>Bangiales</taxon>
        <taxon>Bangiaceae</taxon>
        <taxon>Pyropia</taxon>
    </lineage>
</organism>
<dbReference type="Proteomes" id="UP000798662">
    <property type="component" value="Chromosome 2"/>
</dbReference>
<accession>A0ACC3C556</accession>
<protein>
    <submittedName>
        <fullName evidence="1">Uncharacterized protein</fullName>
    </submittedName>
</protein>